<dbReference type="EMBL" id="JAVDTT010000001">
    <property type="protein sequence ID" value="MDR6841024.1"/>
    <property type="molecule type" value="Genomic_DNA"/>
</dbReference>
<keyword evidence="2" id="KW-1185">Reference proteome</keyword>
<evidence type="ECO:0000313" key="1">
    <source>
        <dbReference type="EMBL" id="MDR6841024.1"/>
    </source>
</evidence>
<organism evidence="1 2">
    <name type="scientific">Pseudoxanthomonas sacheonensis</name>
    <dbReference type="NCBI Taxonomy" id="443615"/>
    <lineage>
        <taxon>Bacteria</taxon>
        <taxon>Pseudomonadati</taxon>
        <taxon>Pseudomonadota</taxon>
        <taxon>Gammaproteobacteria</taxon>
        <taxon>Lysobacterales</taxon>
        <taxon>Lysobacteraceae</taxon>
        <taxon>Pseudoxanthomonas</taxon>
    </lineage>
</organism>
<evidence type="ECO:0000313" key="2">
    <source>
        <dbReference type="Proteomes" id="UP001254759"/>
    </source>
</evidence>
<comment type="caution">
    <text evidence="1">The sequence shown here is derived from an EMBL/GenBank/DDBJ whole genome shotgun (WGS) entry which is preliminary data.</text>
</comment>
<proteinExistence type="predicted"/>
<reference evidence="1 2" key="1">
    <citation type="submission" date="2023-07" db="EMBL/GenBank/DDBJ databases">
        <title>Sorghum-associated microbial communities from plants grown in Nebraska, USA.</title>
        <authorList>
            <person name="Schachtman D."/>
        </authorList>
    </citation>
    <scope>NUCLEOTIDE SEQUENCE [LARGE SCALE GENOMIC DNA]</scope>
    <source>
        <strain evidence="1 2">BE107</strain>
    </source>
</reference>
<protein>
    <recommendedName>
        <fullName evidence="3">RiboL-PSP-HEPN domain-containing protein</fullName>
    </recommendedName>
</protein>
<sequence length="254" mass="28222">MKAEEEVDPLVEFRPTLHSTLTDKSIICIEVTENASSSELNEFVLECRNHVVPVKLWVAIPKVVGVLSTKDLAFAKANGIGIIEFDEQGNGRQLVGPPLSQSLTGLRAIDFSGFPSRYKEPLQAAFEMFKNGNPAKACSLVYDEIEALTRRITKKCVSKRCLKKDPQFDVDKASWSNVLEFLKTNIDPTLSGCPALKGPLFSRLIGLTEYRNDAGHKPSSTKKLIERDKQLRTRFESAVDELKTLIDASKAIKP</sequence>
<accession>A0ABU1RSD7</accession>
<name>A0ABU1RSD7_9GAMM</name>
<evidence type="ECO:0008006" key="3">
    <source>
        <dbReference type="Google" id="ProtNLM"/>
    </source>
</evidence>
<dbReference type="RefSeq" id="WP_310091277.1">
    <property type="nucleotide sequence ID" value="NZ_JAVDTT010000001.1"/>
</dbReference>
<dbReference type="Proteomes" id="UP001254759">
    <property type="component" value="Unassembled WGS sequence"/>
</dbReference>
<gene>
    <name evidence="1" type="ORF">J2W94_001288</name>
</gene>